<evidence type="ECO:0000256" key="7">
    <source>
        <dbReference type="HAMAP-Rule" id="MF_00083"/>
    </source>
</evidence>
<dbReference type="GO" id="GO:0000049">
    <property type="term" value="F:tRNA binding"/>
    <property type="evidence" value="ECO:0007669"/>
    <property type="project" value="UniProtKB-UniRule"/>
</dbReference>
<dbReference type="HAMAP" id="MF_00083">
    <property type="entry name" value="Pept_tRNA_hydro_bact"/>
    <property type="match status" value="1"/>
</dbReference>
<comment type="function">
    <text evidence="7">Hydrolyzes ribosome-free peptidyl-tRNAs (with 1 or more amino acids incorporated), which drop off the ribosome during protein synthesis, or as a result of ribosome stalling.</text>
</comment>
<dbReference type="EMBL" id="CU466930">
    <property type="protein sequence ID" value="CAO81449.1"/>
    <property type="molecule type" value="Genomic_DNA"/>
</dbReference>
<evidence type="ECO:0000256" key="5">
    <source>
        <dbReference type="ARBA" id="ARBA00038063"/>
    </source>
</evidence>
<comment type="subunit">
    <text evidence="7">Monomer.</text>
</comment>
<evidence type="ECO:0000256" key="6">
    <source>
        <dbReference type="ARBA" id="ARBA00050038"/>
    </source>
</evidence>
<comment type="function">
    <text evidence="7">Catalyzes the release of premature peptidyl moieties from peptidyl-tRNA molecules trapped in stalled 50S ribosomal subunits, and thus maintains levels of free tRNAs and 50S ribosomes.</text>
</comment>
<keyword evidence="2 7" id="KW-0820">tRNA-binding</keyword>
<dbReference type="GO" id="GO:0072344">
    <property type="term" value="P:rescue of stalled ribosome"/>
    <property type="evidence" value="ECO:0007669"/>
    <property type="project" value="UniProtKB-UniRule"/>
</dbReference>
<feature type="site" description="Discriminates between blocked and unblocked aminoacyl-tRNA" evidence="7">
    <location>
        <position position="9"/>
    </location>
</feature>
<dbReference type="NCBIfam" id="TIGR00447">
    <property type="entry name" value="pth"/>
    <property type="match status" value="1"/>
</dbReference>
<dbReference type="PROSITE" id="PS01195">
    <property type="entry name" value="PEPT_TRNA_HYDROL_1"/>
    <property type="match status" value="1"/>
</dbReference>
<dbReference type="PROSITE" id="PS01196">
    <property type="entry name" value="PEPT_TRNA_HYDROL_2"/>
    <property type="match status" value="1"/>
</dbReference>
<accession>B0VFZ4</accession>
<dbReference type="EC" id="3.1.1.29" evidence="1 7"/>
<comment type="catalytic activity">
    <reaction evidence="7 8">
        <text>an N-acyl-L-alpha-aminoacyl-tRNA + H2O = an N-acyl-L-amino acid + a tRNA + H(+)</text>
        <dbReference type="Rhea" id="RHEA:54448"/>
        <dbReference type="Rhea" id="RHEA-COMP:10123"/>
        <dbReference type="Rhea" id="RHEA-COMP:13883"/>
        <dbReference type="ChEBI" id="CHEBI:15377"/>
        <dbReference type="ChEBI" id="CHEBI:15378"/>
        <dbReference type="ChEBI" id="CHEBI:59874"/>
        <dbReference type="ChEBI" id="CHEBI:78442"/>
        <dbReference type="ChEBI" id="CHEBI:138191"/>
        <dbReference type="EC" id="3.1.1.29"/>
    </reaction>
</comment>
<reference evidence="10 11" key="1">
    <citation type="journal article" date="2008" name="J. Bacteriol.">
        <title>'Candidatus Cloacamonas acidaminovorans': genome sequence reconstruction provides a first glimpse of a new bacterial division.</title>
        <authorList>
            <person name="Pelletier E."/>
            <person name="Kreimeyer A."/>
            <person name="Bocs S."/>
            <person name="Rouy Z."/>
            <person name="Gyapay G."/>
            <person name="Chouari R."/>
            <person name="Riviere D."/>
            <person name="Ganesan A."/>
            <person name="Daegelen P."/>
            <person name="Sghir A."/>
            <person name="Cohen G.N."/>
            <person name="Medigue C."/>
            <person name="Weissenbach J."/>
            <person name="Le Paslier D."/>
        </authorList>
    </citation>
    <scope>NUCLEOTIDE SEQUENCE [LARGE SCALE GENOMIC DNA]</scope>
    <source>
        <strain evidence="11">Evry</strain>
    </source>
</reference>
<dbReference type="AlphaFoldDB" id="B0VFZ4"/>
<dbReference type="STRING" id="459349.CLOAM1611"/>
<protein>
    <recommendedName>
        <fullName evidence="6 7">Peptidyl-tRNA hydrolase</fullName>
        <shortName evidence="7">Pth</shortName>
        <ecNumber evidence="1 7">3.1.1.29</ecNumber>
    </recommendedName>
</protein>
<evidence type="ECO:0000256" key="1">
    <source>
        <dbReference type="ARBA" id="ARBA00013260"/>
    </source>
</evidence>
<keyword evidence="7" id="KW-0963">Cytoplasm</keyword>
<dbReference type="InterPro" id="IPR001328">
    <property type="entry name" value="Pept_tRNA_hydro"/>
</dbReference>
<sequence>MKLIIGLGNPGKEFANNRHNLGFICLDRWALGRERNFAKGDVFDYIVLKRAVLIKPKTWMNRSGEAIKQALKQWIISEYMVIYDDIELPVAKIRIRQGGGDGGHNGIKSLLAVIPPEELKRIRIGIGRNNEIDPQNYVLSDILPEEWELLNPALDQAGKFIDLYIKYDFNAVLNEYSIWKKSCSGAESSGIVSPKEEK</sequence>
<feature type="active site" description="Proton acceptor" evidence="7">
    <location>
        <position position="19"/>
    </location>
</feature>
<dbReference type="GO" id="GO:0004045">
    <property type="term" value="F:peptidyl-tRNA hydrolase activity"/>
    <property type="evidence" value="ECO:0007669"/>
    <property type="project" value="UniProtKB-UniRule"/>
</dbReference>
<name>B0VFZ4_CLOAI</name>
<dbReference type="Gene3D" id="3.40.50.1470">
    <property type="entry name" value="Peptidyl-tRNA hydrolase"/>
    <property type="match status" value="1"/>
</dbReference>
<dbReference type="PANTHER" id="PTHR17224">
    <property type="entry name" value="PEPTIDYL-TRNA HYDROLASE"/>
    <property type="match status" value="1"/>
</dbReference>
<evidence type="ECO:0000256" key="3">
    <source>
        <dbReference type="ARBA" id="ARBA00022801"/>
    </source>
</evidence>
<feature type="binding site" evidence="7">
    <location>
        <position position="14"/>
    </location>
    <ligand>
        <name>tRNA</name>
        <dbReference type="ChEBI" id="CHEBI:17843"/>
    </ligand>
</feature>
<proteinExistence type="inferred from homology"/>
<dbReference type="GO" id="GO:0006515">
    <property type="term" value="P:protein quality control for misfolded or incompletely synthesized proteins"/>
    <property type="evidence" value="ECO:0007669"/>
    <property type="project" value="UniProtKB-UniRule"/>
</dbReference>
<dbReference type="OrthoDB" id="9800507at2"/>
<keyword evidence="4 7" id="KW-0694">RNA-binding</keyword>
<keyword evidence="3 7" id="KW-0378">Hydrolase</keyword>
<dbReference type="HOGENOM" id="CLU_062456_4_1_0"/>
<feature type="binding site" evidence="7">
    <location>
        <position position="105"/>
    </location>
    <ligand>
        <name>tRNA</name>
        <dbReference type="ChEBI" id="CHEBI:17843"/>
    </ligand>
</feature>
<evidence type="ECO:0000313" key="11">
    <source>
        <dbReference type="Proteomes" id="UP000002019"/>
    </source>
</evidence>
<evidence type="ECO:0000313" key="10">
    <source>
        <dbReference type="EMBL" id="CAO81449.1"/>
    </source>
</evidence>
<dbReference type="Pfam" id="PF01195">
    <property type="entry name" value="Pept_tRNA_hydro"/>
    <property type="match status" value="1"/>
</dbReference>
<dbReference type="PANTHER" id="PTHR17224:SF1">
    <property type="entry name" value="PEPTIDYL-TRNA HYDROLASE"/>
    <property type="match status" value="1"/>
</dbReference>
<organism evidence="10 11">
    <name type="scientific">Cloacimonas acidaminovorans (strain Evry)</name>
    <dbReference type="NCBI Taxonomy" id="459349"/>
    <lineage>
        <taxon>Bacteria</taxon>
        <taxon>Pseudomonadati</taxon>
        <taxon>Candidatus Cloacimonadota</taxon>
        <taxon>Candidatus Cloacimonadia</taxon>
        <taxon>Candidatus Cloacimonadales</taxon>
        <taxon>Candidatus Cloacimonadaceae</taxon>
        <taxon>Candidatus Cloacimonas</taxon>
    </lineage>
</organism>
<evidence type="ECO:0000256" key="2">
    <source>
        <dbReference type="ARBA" id="ARBA00022555"/>
    </source>
</evidence>
<comment type="similarity">
    <text evidence="5 7 9">Belongs to the PTH family.</text>
</comment>
<dbReference type="RefSeq" id="WP_015425307.1">
    <property type="nucleotide sequence ID" value="NC_020449.1"/>
</dbReference>
<dbReference type="KEGG" id="caci:CLOAM1611"/>
<dbReference type="InterPro" id="IPR018171">
    <property type="entry name" value="Pept_tRNA_hydro_CS"/>
</dbReference>
<comment type="subcellular location">
    <subcellularLocation>
        <location evidence="7">Cytoplasm</location>
    </subcellularLocation>
</comment>
<evidence type="ECO:0000256" key="8">
    <source>
        <dbReference type="RuleBase" id="RU000673"/>
    </source>
</evidence>
<evidence type="ECO:0000256" key="9">
    <source>
        <dbReference type="RuleBase" id="RU004320"/>
    </source>
</evidence>
<dbReference type="Proteomes" id="UP000002019">
    <property type="component" value="Chromosome"/>
</dbReference>
<feature type="binding site" evidence="7">
    <location>
        <position position="61"/>
    </location>
    <ligand>
        <name>tRNA</name>
        <dbReference type="ChEBI" id="CHEBI:17843"/>
    </ligand>
</feature>
<dbReference type="SUPFAM" id="SSF53178">
    <property type="entry name" value="Peptidyl-tRNA hydrolase-like"/>
    <property type="match status" value="1"/>
</dbReference>
<comment type="caution">
    <text evidence="7">Lacks conserved residue(s) required for the propagation of feature annotation.</text>
</comment>
<evidence type="ECO:0000256" key="4">
    <source>
        <dbReference type="ARBA" id="ARBA00022884"/>
    </source>
</evidence>
<gene>
    <name evidence="7 10" type="primary">pth</name>
    <name evidence="10" type="ordered locus">CLOAM1611</name>
</gene>
<feature type="site" description="Stabilizes the basic form of H active site to accept a proton" evidence="7">
    <location>
        <position position="84"/>
    </location>
</feature>
<dbReference type="InterPro" id="IPR036416">
    <property type="entry name" value="Pept_tRNA_hydro_sf"/>
</dbReference>
<dbReference type="eggNOG" id="COG0193">
    <property type="taxonomic scope" value="Bacteria"/>
</dbReference>
<dbReference type="GO" id="GO:0005737">
    <property type="term" value="C:cytoplasm"/>
    <property type="evidence" value="ECO:0007669"/>
    <property type="project" value="UniProtKB-SubCell"/>
</dbReference>
<keyword evidence="11" id="KW-1185">Reference proteome</keyword>